<dbReference type="AlphaFoldDB" id="A0A561E329"/>
<accession>A0A561E329</accession>
<organism evidence="8 9">
    <name type="scientific">Rudaeicoccus suwonensis</name>
    <dbReference type="NCBI Taxonomy" id="657409"/>
    <lineage>
        <taxon>Bacteria</taxon>
        <taxon>Bacillati</taxon>
        <taxon>Actinomycetota</taxon>
        <taxon>Actinomycetes</taxon>
        <taxon>Micrococcales</taxon>
        <taxon>Dermacoccaceae</taxon>
        <taxon>Rudaeicoccus</taxon>
    </lineage>
</organism>
<evidence type="ECO:0000256" key="6">
    <source>
        <dbReference type="ARBA" id="ARBA00023211"/>
    </source>
</evidence>
<proteinExistence type="predicted"/>
<gene>
    <name evidence="8" type="ORF">BKA23_2366</name>
</gene>
<keyword evidence="4" id="KW-0378">Hydrolase</keyword>
<evidence type="ECO:0000313" key="8">
    <source>
        <dbReference type="EMBL" id="TWE10019.1"/>
    </source>
</evidence>
<protein>
    <submittedName>
        <fullName evidence="8">NUDIX domain-containing protein</fullName>
    </submittedName>
</protein>
<keyword evidence="6" id="KW-0464">Manganese</keyword>
<dbReference type="Gene3D" id="3.90.79.10">
    <property type="entry name" value="Nucleoside Triphosphate Pyrophosphohydrolase"/>
    <property type="match status" value="1"/>
</dbReference>
<evidence type="ECO:0000259" key="7">
    <source>
        <dbReference type="PROSITE" id="PS51462"/>
    </source>
</evidence>
<dbReference type="InterPro" id="IPR039121">
    <property type="entry name" value="NUDT19"/>
</dbReference>
<evidence type="ECO:0000256" key="3">
    <source>
        <dbReference type="ARBA" id="ARBA00022723"/>
    </source>
</evidence>
<keyword evidence="9" id="KW-1185">Reference proteome</keyword>
<dbReference type="CDD" id="cd18870">
    <property type="entry name" value="NUDIX_AcylCoAdiphos_Nudt19"/>
    <property type="match status" value="1"/>
</dbReference>
<evidence type="ECO:0000256" key="4">
    <source>
        <dbReference type="ARBA" id="ARBA00022801"/>
    </source>
</evidence>
<dbReference type="Proteomes" id="UP000318297">
    <property type="component" value="Unassembled WGS sequence"/>
</dbReference>
<feature type="domain" description="Nudix hydrolase" evidence="7">
    <location>
        <begin position="31"/>
        <end position="235"/>
    </location>
</feature>
<dbReference type="EMBL" id="VIVQ01000002">
    <property type="protein sequence ID" value="TWE10019.1"/>
    <property type="molecule type" value="Genomic_DNA"/>
</dbReference>
<reference evidence="8 9" key="1">
    <citation type="submission" date="2019-06" db="EMBL/GenBank/DDBJ databases">
        <title>Sequencing the genomes of 1000 actinobacteria strains.</title>
        <authorList>
            <person name="Klenk H.-P."/>
        </authorList>
    </citation>
    <scope>NUCLEOTIDE SEQUENCE [LARGE SCALE GENOMIC DNA]</scope>
    <source>
        <strain evidence="8 9">DSM 19560</strain>
    </source>
</reference>
<comment type="cofactor">
    <cofactor evidence="2">
        <name>Mg(2+)</name>
        <dbReference type="ChEBI" id="CHEBI:18420"/>
    </cofactor>
</comment>
<sequence length="278" mass="30353">MTKVRDFVVPPSLQAHAEAWLDGGERMTEAAPKLAASVMLLREKQHRPTVFMLRRVPSMAFAASMWVFPGGGTDPRDAEVDVPWAGPSPVEWSRAMGLPQDVAQAVVIAAVREVFEECGVLLAGPSSDSVVGDVTGEGWRADRAALVDHTLAFAELLRRRRLVLRSDLLALQDHWITPRMEPKRYDTWFFVARLPDGQQADDDTTEADLSEWVDPAALLRDAADGKARVLPPTIVQLENLAAAVSFASALVGRPGVIPVMPEPHRTADGIVLRTILAD</sequence>
<dbReference type="PANTHER" id="PTHR12318">
    <property type="entry name" value="TESTOSTERONE-REGULATED PROTEIN RP2"/>
    <property type="match status" value="1"/>
</dbReference>
<keyword evidence="3" id="KW-0479">Metal-binding</keyword>
<dbReference type="GO" id="GO:0046872">
    <property type="term" value="F:metal ion binding"/>
    <property type="evidence" value="ECO:0007669"/>
    <property type="project" value="UniProtKB-KW"/>
</dbReference>
<dbReference type="RefSeq" id="WP_170226493.1">
    <property type="nucleotide sequence ID" value="NZ_VIVQ01000002.1"/>
</dbReference>
<dbReference type="InterPro" id="IPR000086">
    <property type="entry name" value="NUDIX_hydrolase_dom"/>
</dbReference>
<dbReference type="SUPFAM" id="SSF55811">
    <property type="entry name" value="Nudix"/>
    <property type="match status" value="1"/>
</dbReference>
<comment type="cofactor">
    <cofactor evidence="1">
        <name>Mn(2+)</name>
        <dbReference type="ChEBI" id="CHEBI:29035"/>
    </cofactor>
</comment>
<dbReference type="PROSITE" id="PS51462">
    <property type="entry name" value="NUDIX"/>
    <property type="match status" value="1"/>
</dbReference>
<dbReference type="InterPro" id="IPR015797">
    <property type="entry name" value="NUDIX_hydrolase-like_dom_sf"/>
</dbReference>
<dbReference type="PANTHER" id="PTHR12318:SF0">
    <property type="entry name" value="ACYL-COENZYME A DIPHOSPHATASE NUDT19"/>
    <property type="match status" value="1"/>
</dbReference>
<evidence type="ECO:0000256" key="1">
    <source>
        <dbReference type="ARBA" id="ARBA00001936"/>
    </source>
</evidence>
<evidence type="ECO:0000256" key="5">
    <source>
        <dbReference type="ARBA" id="ARBA00022842"/>
    </source>
</evidence>
<name>A0A561E329_9MICO</name>
<keyword evidence="5" id="KW-0460">Magnesium</keyword>
<evidence type="ECO:0000313" key="9">
    <source>
        <dbReference type="Proteomes" id="UP000318297"/>
    </source>
</evidence>
<evidence type="ECO:0000256" key="2">
    <source>
        <dbReference type="ARBA" id="ARBA00001946"/>
    </source>
</evidence>
<dbReference type="GO" id="GO:0016818">
    <property type="term" value="F:hydrolase activity, acting on acid anhydrides, in phosphorus-containing anhydrides"/>
    <property type="evidence" value="ECO:0007669"/>
    <property type="project" value="InterPro"/>
</dbReference>
<comment type="caution">
    <text evidence="8">The sequence shown here is derived from an EMBL/GenBank/DDBJ whole genome shotgun (WGS) entry which is preliminary data.</text>
</comment>